<evidence type="ECO:0008006" key="3">
    <source>
        <dbReference type="Google" id="ProtNLM"/>
    </source>
</evidence>
<keyword evidence="1" id="KW-0812">Transmembrane</keyword>
<name>A0AAU7TBV9_9ACTN</name>
<gene>
    <name evidence="2" type="ORF">ABN611_37535</name>
</gene>
<accession>A0AAU7TBV9</accession>
<organism evidence="2">
    <name type="scientific">Kribbella sp. HUAS MG21</name>
    <dbReference type="NCBI Taxonomy" id="3160966"/>
    <lineage>
        <taxon>Bacteria</taxon>
        <taxon>Bacillati</taxon>
        <taxon>Actinomycetota</taxon>
        <taxon>Actinomycetes</taxon>
        <taxon>Propionibacteriales</taxon>
        <taxon>Kribbellaceae</taxon>
        <taxon>Kribbella</taxon>
    </lineage>
</organism>
<dbReference type="AlphaFoldDB" id="A0AAU7TBV9"/>
<dbReference type="RefSeq" id="WP_350277071.1">
    <property type="nucleotide sequence ID" value="NZ_CP158165.1"/>
</dbReference>
<sequence length="138" mass="15483">MNYLIVIVLALLGRKDWLWFPLFCVVTAPTFIATIWPQARMLLRGQPVLVVDALGVSLGRERLGWDEIRVVEGPGSVRRRSADPRRPVRADLEWFDVVTVASGTERKGPRISVGKEHVGDLEGLAAWLQGVRDGQRAW</sequence>
<feature type="transmembrane region" description="Helical" evidence="1">
    <location>
        <begin position="17"/>
        <end position="36"/>
    </location>
</feature>
<evidence type="ECO:0000256" key="1">
    <source>
        <dbReference type="SAM" id="Phobius"/>
    </source>
</evidence>
<keyword evidence="1" id="KW-1133">Transmembrane helix</keyword>
<proteinExistence type="predicted"/>
<protein>
    <recommendedName>
        <fullName evidence="3">PH domain-containing protein</fullName>
    </recommendedName>
</protein>
<keyword evidence="1" id="KW-0472">Membrane</keyword>
<dbReference type="EMBL" id="CP158165">
    <property type="protein sequence ID" value="XBV24247.1"/>
    <property type="molecule type" value="Genomic_DNA"/>
</dbReference>
<evidence type="ECO:0000313" key="2">
    <source>
        <dbReference type="EMBL" id="XBV24247.1"/>
    </source>
</evidence>
<reference evidence="2" key="1">
    <citation type="submission" date="2024-06" db="EMBL/GenBank/DDBJ databases">
        <title>Kribbella sp. strain HUAS MG21 genome sequences.</title>
        <authorList>
            <person name="Mo P."/>
        </authorList>
    </citation>
    <scope>NUCLEOTIDE SEQUENCE</scope>
    <source>
        <strain evidence="2">HUAS MG21</strain>
    </source>
</reference>